<dbReference type="OrthoDB" id="5830141at2759"/>
<proteinExistence type="predicted"/>
<feature type="region of interest" description="Disordered" evidence="1">
    <location>
        <begin position="1"/>
        <end position="26"/>
    </location>
</feature>
<name>A0A0B1TJH2_OESDE</name>
<protein>
    <submittedName>
        <fullName evidence="2">Uncharacterized protein</fullName>
    </submittedName>
</protein>
<keyword evidence="3" id="KW-1185">Reference proteome</keyword>
<accession>A0A0B1TJH2</accession>
<evidence type="ECO:0000313" key="3">
    <source>
        <dbReference type="Proteomes" id="UP000053660"/>
    </source>
</evidence>
<gene>
    <name evidence="2" type="ORF">OESDEN_04074</name>
</gene>
<sequence length="244" mass="26922">MSTTDIAGLLPPTTPHRRSPTSNSEVHGRQEYFEFDSPESFISPQLFAVNPSGNMIYSVKIDMKLTLDPDTQEVVIVVGSRLLCRCSIHTGQSTNYVIDYDISGTELRQSTDLYMLTDNIAVLLTYNPENYHFSQHVLALNDETQRALLTITRTTTLPSLSSALTVGTGLLTEGYILITGYSGPDESDRHVVALLIAADPYKASLLPNKDLTNMCSIRYAGDIPDWESLLQPPWGPSAMPDAYC</sequence>
<dbReference type="AlphaFoldDB" id="A0A0B1TJH2"/>
<dbReference type="Proteomes" id="UP000053660">
    <property type="component" value="Unassembled WGS sequence"/>
</dbReference>
<evidence type="ECO:0000256" key="1">
    <source>
        <dbReference type="SAM" id="MobiDB-lite"/>
    </source>
</evidence>
<dbReference type="EMBL" id="KN549795">
    <property type="protein sequence ID" value="KHJ95977.1"/>
    <property type="molecule type" value="Genomic_DNA"/>
</dbReference>
<organism evidence="2 3">
    <name type="scientific">Oesophagostomum dentatum</name>
    <name type="common">Nodular worm</name>
    <dbReference type="NCBI Taxonomy" id="61180"/>
    <lineage>
        <taxon>Eukaryota</taxon>
        <taxon>Metazoa</taxon>
        <taxon>Ecdysozoa</taxon>
        <taxon>Nematoda</taxon>
        <taxon>Chromadorea</taxon>
        <taxon>Rhabditida</taxon>
        <taxon>Rhabditina</taxon>
        <taxon>Rhabditomorpha</taxon>
        <taxon>Strongyloidea</taxon>
        <taxon>Strongylidae</taxon>
        <taxon>Oesophagostomum</taxon>
    </lineage>
</organism>
<reference evidence="2 3" key="1">
    <citation type="submission" date="2014-03" db="EMBL/GenBank/DDBJ databases">
        <title>Draft genome of the hookworm Oesophagostomum dentatum.</title>
        <authorList>
            <person name="Mitreva M."/>
        </authorList>
    </citation>
    <scope>NUCLEOTIDE SEQUENCE [LARGE SCALE GENOMIC DNA]</scope>
    <source>
        <strain evidence="2 3">OD-Hann</strain>
    </source>
</reference>
<evidence type="ECO:0000313" key="2">
    <source>
        <dbReference type="EMBL" id="KHJ95977.1"/>
    </source>
</evidence>